<dbReference type="Pfam" id="PF00586">
    <property type="entry name" value="AIRS"/>
    <property type="match status" value="1"/>
</dbReference>
<evidence type="ECO:0000256" key="6">
    <source>
        <dbReference type="ARBA" id="ARBA00022741"/>
    </source>
</evidence>
<evidence type="ECO:0000259" key="13">
    <source>
        <dbReference type="Pfam" id="PF02769"/>
    </source>
</evidence>
<dbReference type="AlphaFoldDB" id="A0A1I4YC16"/>
<dbReference type="InterPro" id="IPR036676">
    <property type="entry name" value="PurM-like_C_sf"/>
</dbReference>
<dbReference type="GO" id="GO:0006189">
    <property type="term" value="P:'de novo' IMP biosynthetic process"/>
    <property type="evidence" value="ECO:0007669"/>
    <property type="project" value="UniProtKB-UniPathway"/>
</dbReference>
<evidence type="ECO:0000256" key="1">
    <source>
        <dbReference type="ARBA" id="ARBA00004686"/>
    </source>
</evidence>
<comment type="catalytic activity">
    <reaction evidence="11">
        <text>2-formamido-N(1)-(5-O-phospho-beta-D-ribosyl)acetamidine + ATP = 5-amino-1-(5-phospho-beta-D-ribosyl)imidazole + ADP + phosphate + H(+)</text>
        <dbReference type="Rhea" id="RHEA:23032"/>
        <dbReference type="ChEBI" id="CHEBI:15378"/>
        <dbReference type="ChEBI" id="CHEBI:30616"/>
        <dbReference type="ChEBI" id="CHEBI:43474"/>
        <dbReference type="ChEBI" id="CHEBI:137981"/>
        <dbReference type="ChEBI" id="CHEBI:147287"/>
        <dbReference type="ChEBI" id="CHEBI:456216"/>
        <dbReference type="EC" id="6.3.3.1"/>
    </reaction>
</comment>
<dbReference type="Proteomes" id="UP000199036">
    <property type="component" value="Unassembled WGS sequence"/>
</dbReference>
<dbReference type="InterPro" id="IPR010918">
    <property type="entry name" value="PurM-like_C_dom"/>
</dbReference>
<dbReference type="OrthoDB" id="9802507at2"/>
<evidence type="ECO:0000313" key="15">
    <source>
        <dbReference type="Proteomes" id="UP000199036"/>
    </source>
</evidence>
<evidence type="ECO:0000256" key="2">
    <source>
        <dbReference type="ARBA" id="ARBA00010280"/>
    </source>
</evidence>
<dbReference type="UniPathway" id="UPA00074">
    <property type="reaction ID" value="UER00129"/>
</dbReference>
<dbReference type="GO" id="GO:0004641">
    <property type="term" value="F:phosphoribosylformylglycinamidine cyclo-ligase activity"/>
    <property type="evidence" value="ECO:0007669"/>
    <property type="project" value="UniProtKB-EC"/>
</dbReference>
<evidence type="ECO:0000256" key="3">
    <source>
        <dbReference type="ARBA" id="ARBA00013047"/>
    </source>
</evidence>
<dbReference type="STRING" id="913024.SAMN05421741_10488"/>
<accession>A0A1I4YC16</accession>
<evidence type="ECO:0000256" key="4">
    <source>
        <dbReference type="ARBA" id="ARBA00020367"/>
    </source>
</evidence>
<dbReference type="Pfam" id="PF02769">
    <property type="entry name" value="AIRS_C"/>
    <property type="match status" value="1"/>
</dbReference>
<protein>
    <recommendedName>
        <fullName evidence="4">Phosphoribosylformylglycinamidine cyclo-ligase</fullName>
        <ecNumber evidence="3">6.3.3.1</ecNumber>
    </recommendedName>
    <alternativeName>
        <fullName evidence="9">AIR synthase</fullName>
    </alternativeName>
    <alternativeName>
        <fullName evidence="10">AIRS</fullName>
    </alternativeName>
    <alternativeName>
        <fullName evidence="8">Phosphoribosyl-aminoimidazole synthetase</fullName>
    </alternativeName>
</protein>
<dbReference type="GO" id="GO:0046084">
    <property type="term" value="P:adenine biosynthetic process"/>
    <property type="evidence" value="ECO:0007669"/>
    <property type="project" value="TreeGrafter"/>
</dbReference>
<comment type="pathway">
    <text evidence="1">Purine metabolism; IMP biosynthesis via de novo pathway; 5-amino-1-(5-phospho-D-ribosyl)imidazole from N(2)-formyl-N(1)-(5-phospho-D-ribosyl)glycinamide: step 2/2.</text>
</comment>
<keyword evidence="7" id="KW-0067">ATP-binding</keyword>
<evidence type="ECO:0000256" key="9">
    <source>
        <dbReference type="ARBA" id="ARBA00032931"/>
    </source>
</evidence>
<evidence type="ECO:0000256" key="8">
    <source>
        <dbReference type="ARBA" id="ARBA00031908"/>
    </source>
</evidence>
<evidence type="ECO:0000259" key="12">
    <source>
        <dbReference type="Pfam" id="PF00586"/>
    </source>
</evidence>
<dbReference type="EC" id="6.3.3.1" evidence="3"/>
<dbReference type="SUPFAM" id="SSF55326">
    <property type="entry name" value="PurM N-terminal domain-like"/>
    <property type="match status" value="1"/>
</dbReference>
<gene>
    <name evidence="14" type="ORF">SAMN05421741_10488</name>
</gene>
<name>A0A1I4YC16_9FLAO</name>
<dbReference type="GO" id="GO:0004637">
    <property type="term" value="F:phosphoribosylamine-glycine ligase activity"/>
    <property type="evidence" value="ECO:0007669"/>
    <property type="project" value="TreeGrafter"/>
</dbReference>
<comment type="similarity">
    <text evidence="2">Belongs to the AIR synthase family.</text>
</comment>
<dbReference type="PANTHER" id="PTHR10520">
    <property type="entry name" value="TRIFUNCTIONAL PURINE BIOSYNTHETIC PROTEIN ADENOSINE-3-RELATED"/>
    <property type="match status" value="1"/>
</dbReference>
<evidence type="ECO:0000256" key="11">
    <source>
        <dbReference type="ARBA" id="ARBA00049057"/>
    </source>
</evidence>
<dbReference type="GO" id="GO:0005524">
    <property type="term" value="F:ATP binding"/>
    <property type="evidence" value="ECO:0007669"/>
    <property type="project" value="UniProtKB-KW"/>
</dbReference>
<dbReference type="PANTHER" id="PTHR10520:SF12">
    <property type="entry name" value="TRIFUNCTIONAL PURINE BIOSYNTHETIC PROTEIN ADENOSINE-3"/>
    <property type="match status" value="1"/>
</dbReference>
<organism evidence="14 15">
    <name type="scientific">Paenimyroides ummariense</name>
    <dbReference type="NCBI Taxonomy" id="913024"/>
    <lineage>
        <taxon>Bacteria</taxon>
        <taxon>Pseudomonadati</taxon>
        <taxon>Bacteroidota</taxon>
        <taxon>Flavobacteriia</taxon>
        <taxon>Flavobacteriales</taxon>
        <taxon>Flavobacteriaceae</taxon>
        <taxon>Paenimyroides</taxon>
    </lineage>
</organism>
<dbReference type="Gene3D" id="3.30.1330.10">
    <property type="entry name" value="PurM-like, N-terminal domain"/>
    <property type="match status" value="1"/>
</dbReference>
<evidence type="ECO:0000256" key="5">
    <source>
        <dbReference type="ARBA" id="ARBA00022598"/>
    </source>
</evidence>
<proteinExistence type="inferred from homology"/>
<dbReference type="InterPro" id="IPR004733">
    <property type="entry name" value="PurM_cligase"/>
</dbReference>
<dbReference type="EMBL" id="FOVI01000004">
    <property type="protein sequence ID" value="SFN35129.1"/>
    <property type="molecule type" value="Genomic_DNA"/>
</dbReference>
<keyword evidence="6" id="KW-0547">Nucleotide-binding</keyword>
<dbReference type="RefSeq" id="WP_091519749.1">
    <property type="nucleotide sequence ID" value="NZ_FOVI01000004.1"/>
</dbReference>
<dbReference type="Gene3D" id="3.90.650.10">
    <property type="entry name" value="PurM-like C-terminal domain"/>
    <property type="match status" value="1"/>
</dbReference>
<dbReference type="SUPFAM" id="SSF56042">
    <property type="entry name" value="PurM C-terminal domain-like"/>
    <property type="match status" value="1"/>
</dbReference>
<keyword evidence="5 14" id="KW-0436">Ligase</keyword>
<evidence type="ECO:0000256" key="10">
    <source>
        <dbReference type="ARBA" id="ARBA00033093"/>
    </source>
</evidence>
<evidence type="ECO:0000256" key="7">
    <source>
        <dbReference type="ARBA" id="ARBA00022840"/>
    </source>
</evidence>
<dbReference type="InterPro" id="IPR036921">
    <property type="entry name" value="PurM-like_N_sf"/>
</dbReference>
<feature type="domain" description="PurM-like N-terminal" evidence="12">
    <location>
        <begin position="49"/>
        <end position="170"/>
    </location>
</feature>
<keyword evidence="15" id="KW-1185">Reference proteome</keyword>
<reference evidence="15" key="1">
    <citation type="submission" date="2016-10" db="EMBL/GenBank/DDBJ databases">
        <authorList>
            <person name="Varghese N."/>
            <person name="Submissions S."/>
        </authorList>
    </citation>
    <scope>NUCLEOTIDE SEQUENCE [LARGE SCALE GENOMIC DNA]</scope>
    <source>
        <strain evidence="15">DS-12</strain>
    </source>
</reference>
<dbReference type="InterPro" id="IPR016188">
    <property type="entry name" value="PurM-like_N"/>
</dbReference>
<sequence length="393" mass="43119">MSSDNSTNRYAQRGVSAQKEDVHNAIKNIDKGLFPKAFCKIVPDYLTNDEDYCLIMHADGAGTKSSLAYLYWKETGDLSVWKGIAQDALIMNIDDLLCVGATDNIMLSSTIGRNKNLVPGEVISAIINGTEELIEELKKFGVTIHSTGGETADVGDVVRTIIVDSTVTARMKRSDVIDNANIKPGDVIVGLESFGQATYEKEYNGGMGSNGLTSARHDVFAHYLAENYPESFDPSVPKDLIYSGAKKLTDDVEGSPINAGKLVLSATRTYAPIIKEILAKFNATDVHGMVHCSGGAQTKILHFVDNVHVIKDNLFDVPPLFKLIQEQSQTGWKEMYQVFNCGHRMELYVNPEIAEEIIAISKSFNVNAQIVGRVEASDSKKLTIQSNYGTFEY</sequence>
<dbReference type="GO" id="GO:0005829">
    <property type="term" value="C:cytosol"/>
    <property type="evidence" value="ECO:0007669"/>
    <property type="project" value="TreeGrafter"/>
</dbReference>
<feature type="domain" description="PurM-like C-terminal" evidence="13">
    <location>
        <begin position="183"/>
        <end position="384"/>
    </location>
</feature>
<evidence type="ECO:0000313" key="14">
    <source>
        <dbReference type="EMBL" id="SFN35129.1"/>
    </source>
</evidence>